<name>A0AAI9UWX0_9PEZI</name>
<proteinExistence type="predicted"/>
<gene>
    <name evidence="2" type="ORF">CCUS01_01144</name>
</gene>
<dbReference type="Proteomes" id="UP001239213">
    <property type="component" value="Unassembled WGS sequence"/>
</dbReference>
<feature type="region of interest" description="Disordered" evidence="1">
    <location>
        <begin position="1"/>
        <end position="28"/>
    </location>
</feature>
<evidence type="ECO:0000313" key="3">
    <source>
        <dbReference type="Proteomes" id="UP001239213"/>
    </source>
</evidence>
<protein>
    <submittedName>
        <fullName evidence="2">Uncharacterized protein</fullName>
    </submittedName>
</protein>
<sequence>MNRRAQPPPSIRDRDKVTSKDGKERGMRRASCIINVTLGWAKPLQRLDGSRTREEREENADWGWAGPVGYPWDAVSSGSSA</sequence>
<feature type="compositionally biased region" description="Pro residues" evidence="1">
    <location>
        <begin position="1"/>
        <end position="10"/>
    </location>
</feature>
<dbReference type="AlphaFoldDB" id="A0AAI9UWX0"/>
<dbReference type="EMBL" id="MPDP01000260">
    <property type="protein sequence ID" value="KAK1466295.1"/>
    <property type="molecule type" value="Genomic_DNA"/>
</dbReference>
<feature type="compositionally biased region" description="Basic and acidic residues" evidence="1">
    <location>
        <begin position="11"/>
        <end position="27"/>
    </location>
</feature>
<reference evidence="2" key="1">
    <citation type="submission" date="2016-11" db="EMBL/GenBank/DDBJ databases">
        <title>The genome sequence of Colletotrichum cuscutae.</title>
        <authorList>
            <person name="Baroncelli R."/>
        </authorList>
    </citation>
    <scope>NUCLEOTIDE SEQUENCE</scope>
    <source>
        <strain evidence="2">IMI 304802</strain>
    </source>
</reference>
<accession>A0AAI9UWX0</accession>
<evidence type="ECO:0000256" key="1">
    <source>
        <dbReference type="SAM" id="MobiDB-lite"/>
    </source>
</evidence>
<keyword evidence="3" id="KW-1185">Reference proteome</keyword>
<evidence type="ECO:0000313" key="2">
    <source>
        <dbReference type="EMBL" id="KAK1466295.1"/>
    </source>
</evidence>
<organism evidence="2 3">
    <name type="scientific">Colletotrichum cuscutae</name>
    <dbReference type="NCBI Taxonomy" id="1209917"/>
    <lineage>
        <taxon>Eukaryota</taxon>
        <taxon>Fungi</taxon>
        <taxon>Dikarya</taxon>
        <taxon>Ascomycota</taxon>
        <taxon>Pezizomycotina</taxon>
        <taxon>Sordariomycetes</taxon>
        <taxon>Hypocreomycetidae</taxon>
        <taxon>Glomerellales</taxon>
        <taxon>Glomerellaceae</taxon>
        <taxon>Colletotrichum</taxon>
        <taxon>Colletotrichum acutatum species complex</taxon>
    </lineage>
</organism>
<comment type="caution">
    <text evidence="2">The sequence shown here is derived from an EMBL/GenBank/DDBJ whole genome shotgun (WGS) entry which is preliminary data.</text>
</comment>